<dbReference type="EMBL" id="NEDP02004116">
    <property type="protein sequence ID" value="OWF46637.1"/>
    <property type="molecule type" value="Genomic_DNA"/>
</dbReference>
<evidence type="ECO:0000256" key="2">
    <source>
        <dbReference type="SAM" id="MobiDB-lite"/>
    </source>
</evidence>
<dbReference type="Pfam" id="PF00619">
    <property type="entry name" value="CARD"/>
    <property type="match status" value="1"/>
</dbReference>
<proteinExistence type="predicted"/>
<feature type="coiled-coil region" evidence="1">
    <location>
        <begin position="362"/>
        <end position="390"/>
    </location>
</feature>
<evidence type="ECO:0000313" key="5">
    <source>
        <dbReference type="Proteomes" id="UP000242188"/>
    </source>
</evidence>
<dbReference type="InterPro" id="IPR001315">
    <property type="entry name" value="CARD"/>
</dbReference>
<accession>A0A210QD09</accession>
<dbReference type="Proteomes" id="UP000242188">
    <property type="component" value="Unassembled WGS sequence"/>
</dbReference>
<dbReference type="AlphaFoldDB" id="A0A210QD09"/>
<feature type="region of interest" description="Disordered" evidence="2">
    <location>
        <begin position="102"/>
        <end position="181"/>
    </location>
</feature>
<protein>
    <recommendedName>
        <fullName evidence="3">CARD domain-containing protein</fullName>
    </recommendedName>
</protein>
<keyword evidence="5" id="KW-1185">Reference proteome</keyword>
<feature type="compositionally biased region" description="Basic and acidic residues" evidence="2">
    <location>
        <begin position="122"/>
        <end position="135"/>
    </location>
</feature>
<feature type="domain" description="CARD" evidence="3">
    <location>
        <begin position="21"/>
        <end position="92"/>
    </location>
</feature>
<comment type="caution">
    <text evidence="4">The sequence shown here is derived from an EMBL/GenBank/DDBJ whole genome shotgun (WGS) entry which is preliminary data.</text>
</comment>
<dbReference type="SUPFAM" id="SSF47986">
    <property type="entry name" value="DEATH domain"/>
    <property type="match status" value="1"/>
</dbReference>
<dbReference type="Gene3D" id="1.10.533.10">
    <property type="entry name" value="Death Domain, Fas"/>
    <property type="match status" value="1"/>
</dbReference>
<name>A0A210QD09_MIZYE</name>
<dbReference type="CDD" id="cd01671">
    <property type="entry name" value="CARD"/>
    <property type="match status" value="1"/>
</dbReference>
<dbReference type="InterPro" id="IPR011029">
    <property type="entry name" value="DEATH-like_dom_sf"/>
</dbReference>
<dbReference type="GO" id="GO:0042981">
    <property type="term" value="P:regulation of apoptotic process"/>
    <property type="evidence" value="ECO:0007669"/>
    <property type="project" value="InterPro"/>
</dbReference>
<evidence type="ECO:0000259" key="3">
    <source>
        <dbReference type="Pfam" id="PF00619"/>
    </source>
</evidence>
<gene>
    <name evidence="4" type="ORF">KP79_PYT10298</name>
</gene>
<feature type="region of interest" description="Disordered" evidence="2">
    <location>
        <begin position="443"/>
        <end position="462"/>
    </location>
</feature>
<sequence length="462" mass="53036">MASSCAGMDSEDERRLIKNWTLVKNELVVDKFLHEFTESRIFSESTHREIKNVQPNTRLMRADKFLHSVIKTGCHAYEKFCDVLRRDSNRYKEVMDVLEITNSPEAVPSDSDDRPASNVSSKSERSNTEEKKQSDRNTTQNTTPVQSSTGITASSPRKALPSIDTSAMTPEQSSVVQMTQAAASAMTNSEWGIQGGIDVEIVEKGLIEIAPAIAELMKNVVATTSNDPIKLEEYQKVRNENEALRKTNRALVEQLNSFQQKIIQLQIENKKLRDTGKCTKLLKGDLEKRATTLESIRKRLEEQKAHLEEKERDLNIQLRKIKEIDEERDRFSLKLMKLQVLHDDGMAERNAQKEHILELRVIKEKQQNHIELLEDIQRSDEEAMKMLEERLNCLEQYGTPRYQTASYQKSSTRARKNTRVVSPPRTMHWMNGMVSRSHHANVKFLPPSPTPREAKKEKGFSF</sequence>
<feature type="compositionally biased region" description="Polar residues" evidence="2">
    <location>
        <begin position="163"/>
        <end position="181"/>
    </location>
</feature>
<dbReference type="OrthoDB" id="6130416at2759"/>
<evidence type="ECO:0000256" key="1">
    <source>
        <dbReference type="SAM" id="Coils"/>
    </source>
</evidence>
<feature type="compositionally biased region" description="Polar residues" evidence="2">
    <location>
        <begin position="136"/>
        <end position="155"/>
    </location>
</feature>
<reference evidence="4 5" key="1">
    <citation type="journal article" date="2017" name="Nat. Ecol. Evol.">
        <title>Scallop genome provides insights into evolution of bilaterian karyotype and development.</title>
        <authorList>
            <person name="Wang S."/>
            <person name="Zhang J."/>
            <person name="Jiao W."/>
            <person name="Li J."/>
            <person name="Xun X."/>
            <person name="Sun Y."/>
            <person name="Guo X."/>
            <person name="Huan P."/>
            <person name="Dong B."/>
            <person name="Zhang L."/>
            <person name="Hu X."/>
            <person name="Sun X."/>
            <person name="Wang J."/>
            <person name="Zhao C."/>
            <person name="Wang Y."/>
            <person name="Wang D."/>
            <person name="Huang X."/>
            <person name="Wang R."/>
            <person name="Lv J."/>
            <person name="Li Y."/>
            <person name="Zhang Z."/>
            <person name="Liu B."/>
            <person name="Lu W."/>
            <person name="Hui Y."/>
            <person name="Liang J."/>
            <person name="Zhou Z."/>
            <person name="Hou R."/>
            <person name="Li X."/>
            <person name="Liu Y."/>
            <person name="Li H."/>
            <person name="Ning X."/>
            <person name="Lin Y."/>
            <person name="Zhao L."/>
            <person name="Xing Q."/>
            <person name="Dou J."/>
            <person name="Li Y."/>
            <person name="Mao J."/>
            <person name="Guo H."/>
            <person name="Dou H."/>
            <person name="Li T."/>
            <person name="Mu C."/>
            <person name="Jiang W."/>
            <person name="Fu Q."/>
            <person name="Fu X."/>
            <person name="Miao Y."/>
            <person name="Liu J."/>
            <person name="Yu Q."/>
            <person name="Li R."/>
            <person name="Liao H."/>
            <person name="Li X."/>
            <person name="Kong Y."/>
            <person name="Jiang Z."/>
            <person name="Chourrout D."/>
            <person name="Li R."/>
            <person name="Bao Z."/>
        </authorList>
    </citation>
    <scope>NUCLEOTIDE SEQUENCE [LARGE SCALE GENOMIC DNA]</scope>
    <source>
        <strain evidence="4 5">PY_sf001</strain>
    </source>
</reference>
<feature type="coiled-coil region" evidence="1">
    <location>
        <begin position="234"/>
        <end position="327"/>
    </location>
</feature>
<evidence type="ECO:0000313" key="4">
    <source>
        <dbReference type="EMBL" id="OWF46637.1"/>
    </source>
</evidence>
<organism evidence="4 5">
    <name type="scientific">Mizuhopecten yessoensis</name>
    <name type="common">Japanese scallop</name>
    <name type="synonym">Patinopecten yessoensis</name>
    <dbReference type="NCBI Taxonomy" id="6573"/>
    <lineage>
        <taxon>Eukaryota</taxon>
        <taxon>Metazoa</taxon>
        <taxon>Spiralia</taxon>
        <taxon>Lophotrochozoa</taxon>
        <taxon>Mollusca</taxon>
        <taxon>Bivalvia</taxon>
        <taxon>Autobranchia</taxon>
        <taxon>Pteriomorphia</taxon>
        <taxon>Pectinida</taxon>
        <taxon>Pectinoidea</taxon>
        <taxon>Pectinidae</taxon>
        <taxon>Mizuhopecten</taxon>
    </lineage>
</organism>
<feature type="compositionally biased region" description="Basic and acidic residues" evidence="2">
    <location>
        <begin position="452"/>
        <end position="462"/>
    </location>
</feature>
<keyword evidence="1" id="KW-0175">Coiled coil</keyword>